<feature type="repeat" description="WD" evidence="3">
    <location>
        <begin position="53"/>
        <end position="88"/>
    </location>
</feature>
<dbReference type="AlphaFoldDB" id="A0A210QC21"/>
<dbReference type="PROSITE" id="PS00678">
    <property type="entry name" value="WD_REPEATS_1"/>
    <property type="match status" value="1"/>
</dbReference>
<dbReference type="EMBL" id="NEDP02004215">
    <property type="protein sequence ID" value="OWF46287.1"/>
    <property type="molecule type" value="Genomic_DNA"/>
</dbReference>
<dbReference type="Proteomes" id="UP000242188">
    <property type="component" value="Unassembled WGS sequence"/>
</dbReference>
<feature type="compositionally biased region" description="Polar residues" evidence="4">
    <location>
        <begin position="513"/>
        <end position="540"/>
    </location>
</feature>
<keyword evidence="1 3" id="KW-0853">WD repeat</keyword>
<evidence type="ECO:0000256" key="4">
    <source>
        <dbReference type="SAM" id="MobiDB-lite"/>
    </source>
</evidence>
<evidence type="ECO:0000256" key="1">
    <source>
        <dbReference type="ARBA" id="ARBA00022574"/>
    </source>
</evidence>
<name>A0A210QC21_MIZYE</name>
<dbReference type="STRING" id="6573.A0A210QC21"/>
<feature type="region of interest" description="Disordered" evidence="4">
    <location>
        <begin position="754"/>
        <end position="800"/>
    </location>
</feature>
<feature type="compositionally biased region" description="Basic and acidic residues" evidence="4">
    <location>
        <begin position="684"/>
        <end position="693"/>
    </location>
</feature>
<accession>A0A210QC21</accession>
<dbReference type="SUPFAM" id="SSF50978">
    <property type="entry name" value="WD40 repeat-like"/>
    <property type="match status" value="1"/>
</dbReference>
<reference evidence="5 6" key="1">
    <citation type="journal article" date="2017" name="Nat. Ecol. Evol.">
        <title>Scallop genome provides insights into evolution of bilaterian karyotype and development.</title>
        <authorList>
            <person name="Wang S."/>
            <person name="Zhang J."/>
            <person name="Jiao W."/>
            <person name="Li J."/>
            <person name="Xun X."/>
            <person name="Sun Y."/>
            <person name="Guo X."/>
            <person name="Huan P."/>
            <person name="Dong B."/>
            <person name="Zhang L."/>
            <person name="Hu X."/>
            <person name="Sun X."/>
            <person name="Wang J."/>
            <person name="Zhao C."/>
            <person name="Wang Y."/>
            <person name="Wang D."/>
            <person name="Huang X."/>
            <person name="Wang R."/>
            <person name="Lv J."/>
            <person name="Li Y."/>
            <person name="Zhang Z."/>
            <person name="Liu B."/>
            <person name="Lu W."/>
            <person name="Hui Y."/>
            <person name="Liang J."/>
            <person name="Zhou Z."/>
            <person name="Hou R."/>
            <person name="Li X."/>
            <person name="Liu Y."/>
            <person name="Li H."/>
            <person name="Ning X."/>
            <person name="Lin Y."/>
            <person name="Zhao L."/>
            <person name="Xing Q."/>
            <person name="Dou J."/>
            <person name="Li Y."/>
            <person name="Mao J."/>
            <person name="Guo H."/>
            <person name="Dou H."/>
            <person name="Li T."/>
            <person name="Mu C."/>
            <person name="Jiang W."/>
            <person name="Fu Q."/>
            <person name="Fu X."/>
            <person name="Miao Y."/>
            <person name="Liu J."/>
            <person name="Yu Q."/>
            <person name="Li R."/>
            <person name="Liao H."/>
            <person name="Li X."/>
            <person name="Kong Y."/>
            <person name="Jiang Z."/>
            <person name="Chourrout D."/>
            <person name="Li R."/>
            <person name="Bao Z."/>
        </authorList>
    </citation>
    <scope>NUCLEOTIDE SEQUENCE [LARGE SCALE GENOMIC DNA]</scope>
    <source>
        <strain evidence="5 6">PY_sf001</strain>
    </source>
</reference>
<feature type="compositionally biased region" description="Low complexity" evidence="4">
    <location>
        <begin position="541"/>
        <end position="555"/>
    </location>
</feature>
<dbReference type="InterPro" id="IPR001680">
    <property type="entry name" value="WD40_rpt"/>
</dbReference>
<dbReference type="InterPro" id="IPR036322">
    <property type="entry name" value="WD40_repeat_dom_sf"/>
</dbReference>
<evidence type="ECO:0000313" key="6">
    <source>
        <dbReference type="Proteomes" id="UP000242188"/>
    </source>
</evidence>
<dbReference type="PANTHER" id="PTHR15574:SF43">
    <property type="entry name" value="DDB1- AND CUL4-ASSOCIATED FACTOR 5"/>
    <property type="match status" value="1"/>
</dbReference>
<evidence type="ECO:0000313" key="5">
    <source>
        <dbReference type="EMBL" id="OWF46287.1"/>
    </source>
</evidence>
<feature type="compositionally biased region" description="Basic and acidic residues" evidence="4">
    <location>
        <begin position="646"/>
        <end position="657"/>
    </location>
</feature>
<comment type="caution">
    <text evidence="5">The sequence shown here is derived from an EMBL/GenBank/DDBJ whole genome shotgun (WGS) entry which is preliminary data.</text>
</comment>
<dbReference type="InterPro" id="IPR015943">
    <property type="entry name" value="WD40/YVTN_repeat-like_dom_sf"/>
</dbReference>
<feature type="region of interest" description="Disordered" evidence="4">
    <location>
        <begin position="513"/>
        <end position="619"/>
    </location>
</feature>
<feature type="region of interest" description="Disordered" evidence="4">
    <location>
        <begin position="644"/>
        <end position="729"/>
    </location>
</feature>
<feature type="compositionally biased region" description="Basic residues" evidence="4">
    <location>
        <begin position="778"/>
        <end position="791"/>
    </location>
</feature>
<evidence type="ECO:0000256" key="3">
    <source>
        <dbReference type="PROSITE-ProRule" id="PRU00221"/>
    </source>
</evidence>
<feature type="compositionally biased region" description="Basic residues" evidence="4">
    <location>
        <begin position="570"/>
        <end position="591"/>
    </location>
</feature>
<dbReference type="Gene3D" id="2.130.10.10">
    <property type="entry name" value="YVTN repeat-like/Quinoprotein amine dehydrogenase"/>
    <property type="match status" value="3"/>
</dbReference>
<dbReference type="OrthoDB" id="5573735at2759"/>
<feature type="repeat" description="WD" evidence="3">
    <location>
        <begin position="330"/>
        <end position="363"/>
    </location>
</feature>
<dbReference type="Pfam" id="PF00400">
    <property type="entry name" value="WD40"/>
    <property type="match status" value="4"/>
</dbReference>
<protein>
    <submittedName>
        <fullName evidence="5">DDB1-and CUL4-associated factor 5</fullName>
    </submittedName>
</protein>
<dbReference type="InterPro" id="IPR045151">
    <property type="entry name" value="DCAF8"/>
</dbReference>
<keyword evidence="6" id="KW-1185">Reference proteome</keyword>
<proteinExistence type="predicted"/>
<gene>
    <name evidence="5" type="ORF">KP79_PYT01443</name>
</gene>
<sequence length="800" mass="88408">MMPGRSSKCGKELVYSPLSYVASRGVDKKCKQPERLLMRHRLRCARGLYRRDLKEHYGCVNAIEFSHDGGDWISSGGDDRRVLLWNVQKALANIGKPAFMKGEHNSNIFCLAFDNENRKIFSGGNDEQVIVHDISTGDTLDVFTHEDAVYSLTADPNNVSVFASACDDGRILVYDIREPPSSDPFCLANYTSSMHAVMYNPVDPRLLATANAKEGIGLWDIRKPRTCLLRYGGGYVQQSCMSVRFSRSGERLLALRRRLPPVLYSMSSSQPLCEFDHSGYYNSCTMKSCTFAGDNDQYVLSGSDDFNLYMWKVPENLSKRQYINDAHMILEGHRSIVNQVRFNPTNHLIISSGVEKIVKVWSLFEMLDCEGGLGVKKPPPPNIGERSVYTHEEYINLVLQSGHVMTHDYSSHSTEEDPRMMAFFDSLVQRELEGCSSEDDLSSSEQELYDRIIQLSHSDISNGSESESGADVGHSVANNSSDINYEDDSAFSPFSIAFASVVAVQTSRSMEEQSSGISLDTSLDTSANNQNGNVSEGNANSSTTDSSSQQQTSSTGNTRRSISELIVKRKEVKRQASKALRNKQRKRKRPRSSSSESSDGEQSKNSASGSGGNCTGHPENVLSAQKQKAQFQLKRLQQLRNNILKSDSDNSDKEEHSAAATSNKKPNIEQNNSESNAGYAGKDSGGKSCRDEPQGVSKSKATPSKSNEGSELGAYLHETDFSNQPSTSTSMGLMGNSHIHNSCDKISVTVSNSNNENAQCSTSENSGGSHSNFTEFKRFKKRTKASKRQYRQHGSDNEDT</sequence>
<dbReference type="PANTHER" id="PTHR15574">
    <property type="entry name" value="WD REPEAT DOMAIN-CONTAINING FAMILY"/>
    <property type="match status" value="1"/>
</dbReference>
<feature type="compositionally biased region" description="Polar residues" evidence="4">
    <location>
        <begin position="754"/>
        <end position="772"/>
    </location>
</feature>
<dbReference type="GO" id="GO:0080008">
    <property type="term" value="C:Cul4-RING E3 ubiquitin ligase complex"/>
    <property type="evidence" value="ECO:0007669"/>
    <property type="project" value="TreeGrafter"/>
</dbReference>
<feature type="repeat" description="WD" evidence="3">
    <location>
        <begin position="101"/>
        <end position="142"/>
    </location>
</feature>
<organism evidence="5 6">
    <name type="scientific">Mizuhopecten yessoensis</name>
    <name type="common">Japanese scallop</name>
    <name type="synonym">Patinopecten yessoensis</name>
    <dbReference type="NCBI Taxonomy" id="6573"/>
    <lineage>
        <taxon>Eukaryota</taxon>
        <taxon>Metazoa</taxon>
        <taxon>Spiralia</taxon>
        <taxon>Lophotrochozoa</taxon>
        <taxon>Mollusca</taxon>
        <taxon>Bivalvia</taxon>
        <taxon>Autobranchia</taxon>
        <taxon>Pteriomorphia</taxon>
        <taxon>Pectinida</taxon>
        <taxon>Pectinoidea</taxon>
        <taxon>Pectinidae</taxon>
        <taxon>Mizuhopecten</taxon>
    </lineage>
</organism>
<dbReference type="PROSITE" id="PS50082">
    <property type="entry name" value="WD_REPEATS_2"/>
    <property type="match status" value="3"/>
</dbReference>
<feature type="compositionally biased region" description="Polar residues" evidence="4">
    <location>
        <begin position="696"/>
        <end position="709"/>
    </location>
</feature>
<dbReference type="GO" id="GO:0045717">
    <property type="term" value="P:negative regulation of fatty acid biosynthetic process"/>
    <property type="evidence" value="ECO:0007669"/>
    <property type="project" value="TreeGrafter"/>
</dbReference>
<feature type="compositionally biased region" description="Polar residues" evidence="4">
    <location>
        <begin position="659"/>
        <end position="676"/>
    </location>
</feature>
<evidence type="ECO:0000256" key="2">
    <source>
        <dbReference type="ARBA" id="ARBA00022737"/>
    </source>
</evidence>
<dbReference type="GO" id="GO:0005737">
    <property type="term" value="C:cytoplasm"/>
    <property type="evidence" value="ECO:0007669"/>
    <property type="project" value="TreeGrafter"/>
</dbReference>
<keyword evidence="2" id="KW-0677">Repeat</keyword>
<dbReference type="SMART" id="SM00320">
    <property type="entry name" value="WD40"/>
    <property type="match status" value="6"/>
</dbReference>
<dbReference type="PROSITE" id="PS50294">
    <property type="entry name" value="WD_REPEATS_REGION"/>
    <property type="match status" value="2"/>
</dbReference>
<dbReference type="InterPro" id="IPR019775">
    <property type="entry name" value="WD40_repeat_CS"/>
</dbReference>